<organism evidence="1">
    <name type="scientific">Salix viminalis</name>
    <name type="common">Common osier</name>
    <name type="synonym">Basket willow</name>
    <dbReference type="NCBI Taxonomy" id="40686"/>
    <lineage>
        <taxon>Eukaryota</taxon>
        <taxon>Viridiplantae</taxon>
        <taxon>Streptophyta</taxon>
        <taxon>Embryophyta</taxon>
        <taxon>Tracheophyta</taxon>
        <taxon>Spermatophyta</taxon>
        <taxon>Magnoliopsida</taxon>
        <taxon>eudicotyledons</taxon>
        <taxon>Gunneridae</taxon>
        <taxon>Pentapetalae</taxon>
        <taxon>rosids</taxon>
        <taxon>fabids</taxon>
        <taxon>Malpighiales</taxon>
        <taxon>Salicaceae</taxon>
        <taxon>Saliceae</taxon>
        <taxon>Salix</taxon>
    </lineage>
</organism>
<evidence type="ECO:0000313" key="1">
    <source>
        <dbReference type="EMBL" id="VFU53393.1"/>
    </source>
</evidence>
<sequence>MLCIAKSTLSHNWASLPTGSSRRSQVYGINPNSHLPTSKHNHRTQFLGYQKMNIFTTTPEANLGSGIGSSLNSLWDLHLVAYTKTTETVAETVEKVADKLDKVAEDLADILPEGKLKQAVRVIEDIAEEAEKDAHLVDEAIEKLEEIEIGLKEEAGRFVQTNAKSKEAEKS</sequence>
<accession>A0A6N2MLG0</accession>
<dbReference type="PANTHER" id="PTHR33735">
    <property type="entry name" value="EXPRESSED PROTEIN"/>
    <property type="match status" value="1"/>
</dbReference>
<evidence type="ECO:0008006" key="2">
    <source>
        <dbReference type="Google" id="ProtNLM"/>
    </source>
</evidence>
<dbReference type="EMBL" id="CAADRP010001818">
    <property type="protein sequence ID" value="VFU53393.1"/>
    <property type="molecule type" value="Genomic_DNA"/>
</dbReference>
<gene>
    <name evidence="1" type="ORF">SVIM_LOCUS370741</name>
</gene>
<protein>
    <recommendedName>
        <fullName evidence="2">Pterin-binding domain-containing protein</fullName>
    </recommendedName>
</protein>
<dbReference type="AlphaFoldDB" id="A0A6N2MLG0"/>
<reference evidence="1" key="1">
    <citation type="submission" date="2019-03" db="EMBL/GenBank/DDBJ databases">
        <authorList>
            <person name="Mank J."/>
            <person name="Almeida P."/>
        </authorList>
    </citation>
    <scope>NUCLEOTIDE SEQUENCE</scope>
    <source>
        <strain evidence="1">78183</strain>
    </source>
</reference>
<name>A0A6N2MLG0_SALVM</name>
<dbReference type="PANTHER" id="PTHR33735:SF14">
    <property type="entry name" value="PHAGE CAPSID SCAFFOLDING PROTEIN (GPO) SERINE PEPTIDASE"/>
    <property type="match status" value="1"/>
</dbReference>
<proteinExistence type="predicted"/>